<organism evidence="1 2">
    <name type="scientific">Hyalomma asiaticum</name>
    <name type="common">Tick</name>
    <dbReference type="NCBI Taxonomy" id="266040"/>
    <lineage>
        <taxon>Eukaryota</taxon>
        <taxon>Metazoa</taxon>
        <taxon>Ecdysozoa</taxon>
        <taxon>Arthropoda</taxon>
        <taxon>Chelicerata</taxon>
        <taxon>Arachnida</taxon>
        <taxon>Acari</taxon>
        <taxon>Parasitiformes</taxon>
        <taxon>Ixodida</taxon>
        <taxon>Ixodoidea</taxon>
        <taxon>Ixodidae</taxon>
        <taxon>Hyalomminae</taxon>
        <taxon>Hyalomma</taxon>
    </lineage>
</organism>
<accession>A0ACB7SYS3</accession>
<reference evidence="1" key="1">
    <citation type="submission" date="2020-05" db="EMBL/GenBank/DDBJ databases">
        <title>Large-scale comparative analyses of tick genomes elucidate their genetic diversity and vector capacities.</title>
        <authorList>
            <person name="Jia N."/>
            <person name="Wang J."/>
            <person name="Shi W."/>
            <person name="Du L."/>
            <person name="Sun Y."/>
            <person name="Zhan W."/>
            <person name="Jiang J."/>
            <person name="Wang Q."/>
            <person name="Zhang B."/>
            <person name="Ji P."/>
            <person name="Sakyi L.B."/>
            <person name="Cui X."/>
            <person name="Yuan T."/>
            <person name="Jiang B."/>
            <person name="Yang W."/>
            <person name="Lam T.T.-Y."/>
            <person name="Chang Q."/>
            <person name="Ding S."/>
            <person name="Wang X."/>
            <person name="Zhu J."/>
            <person name="Ruan X."/>
            <person name="Zhao L."/>
            <person name="Wei J."/>
            <person name="Que T."/>
            <person name="Du C."/>
            <person name="Cheng J."/>
            <person name="Dai P."/>
            <person name="Han X."/>
            <person name="Huang E."/>
            <person name="Gao Y."/>
            <person name="Liu J."/>
            <person name="Shao H."/>
            <person name="Ye R."/>
            <person name="Li L."/>
            <person name="Wei W."/>
            <person name="Wang X."/>
            <person name="Wang C."/>
            <person name="Yang T."/>
            <person name="Huo Q."/>
            <person name="Li W."/>
            <person name="Guo W."/>
            <person name="Chen H."/>
            <person name="Zhou L."/>
            <person name="Ni X."/>
            <person name="Tian J."/>
            <person name="Zhou Y."/>
            <person name="Sheng Y."/>
            <person name="Liu T."/>
            <person name="Pan Y."/>
            <person name="Xia L."/>
            <person name="Li J."/>
            <person name="Zhao F."/>
            <person name="Cao W."/>
        </authorList>
    </citation>
    <scope>NUCLEOTIDE SEQUENCE</scope>
    <source>
        <strain evidence="1">Hyas-2018</strain>
    </source>
</reference>
<name>A0ACB7SYS3_HYAAI</name>
<dbReference type="Proteomes" id="UP000821845">
    <property type="component" value="Chromosome 2"/>
</dbReference>
<evidence type="ECO:0000313" key="2">
    <source>
        <dbReference type="Proteomes" id="UP000821845"/>
    </source>
</evidence>
<gene>
    <name evidence="1" type="ORF">HPB50_015349</name>
</gene>
<evidence type="ECO:0000313" key="1">
    <source>
        <dbReference type="EMBL" id="KAH6938988.1"/>
    </source>
</evidence>
<protein>
    <submittedName>
        <fullName evidence="1">Uncharacterized protein</fullName>
    </submittedName>
</protein>
<proteinExistence type="predicted"/>
<keyword evidence="2" id="KW-1185">Reference proteome</keyword>
<dbReference type="EMBL" id="CM023482">
    <property type="protein sequence ID" value="KAH6938988.1"/>
    <property type="molecule type" value="Genomic_DNA"/>
</dbReference>
<comment type="caution">
    <text evidence="1">The sequence shown here is derived from an EMBL/GenBank/DDBJ whole genome shotgun (WGS) entry which is preliminary data.</text>
</comment>
<sequence>MELKLLGVCAQPRLRLQGLSERTLHGAPLSETLVLDVSCPLDNGLDTFTETRRHKSSKYRPVRDHLQRRYQRDTVEAIVISALCSSVPASDAVMRRLCNRCYLRTLKRLVVSGVVVASARSTTYTCPGTLRRPQRADVTRMTRTRLLCGIIQRSVNPALLP</sequence>